<dbReference type="Proteomes" id="UP001237642">
    <property type="component" value="Unassembled WGS sequence"/>
</dbReference>
<dbReference type="GO" id="GO:0034045">
    <property type="term" value="C:phagophore assembly site membrane"/>
    <property type="evidence" value="ECO:0007669"/>
    <property type="project" value="TreeGrafter"/>
</dbReference>
<dbReference type="GO" id="GO:0034274">
    <property type="term" value="C:Atg12-Atg5-Atg16 complex"/>
    <property type="evidence" value="ECO:0007669"/>
    <property type="project" value="TreeGrafter"/>
</dbReference>
<dbReference type="GO" id="GO:0034727">
    <property type="term" value="P:piecemeal microautophagy of the nucleus"/>
    <property type="evidence" value="ECO:0007669"/>
    <property type="project" value="TreeGrafter"/>
</dbReference>
<dbReference type="GO" id="GO:0019776">
    <property type="term" value="F:Atg8-family ligase activity"/>
    <property type="evidence" value="ECO:0007669"/>
    <property type="project" value="TreeGrafter"/>
</dbReference>
<dbReference type="GO" id="GO:0000422">
    <property type="term" value="P:autophagy of mitochondrion"/>
    <property type="evidence" value="ECO:0007669"/>
    <property type="project" value="TreeGrafter"/>
</dbReference>
<reference evidence="2" key="2">
    <citation type="submission" date="2023-05" db="EMBL/GenBank/DDBJ databases">
        <authorList>
            <person name="Schelkunov M.I."/>
        </authorList>
    </citation>
    <scope>NUCLEOTIDE SEQUENCE</scope>
    <source>
        <strain evidence="2">Hsosn_3</strain>
        <tissue evidence="2">Leaf</tissue>
    </source>
</reference>
<organism evidence="2 3">
    <name type="scientific">Heracleum sosnowskyi</name>
    <dbReference type="NCBI Taxonomy" id="360622"/>
    <lineage>
        <taxon>Eukaryota</taxon>
        <taxon>Viridiplantae</taxon>
        <taxon>Streptophyta</taxon>
        <taxon>Embryophyta</taxon>
        <taxon>Tracheophyta</taxon>
        <taxon>Spermatophyta</taxon>
        <taxon>Magnoliopsida</taxon>
        <taxon>eudicotyledons</taxon>
        <taxon>Gunneridae</taxon>
        <taxon>Pentapetalae</taxon>
        <taxon>asterids</taxon>
        <taxon>campanulids</taxon>
        <taxon>Apiales</taxon>
        <taxon>Apiaceae</taxon>
        <taxon>Apioideae</taxon>
        <taxon>apioid superclade</taxon>
        <taxon>Tordylieae</taxon>
        <taxon>Tordyliinae</taxon>
        <taxon>Heracleum</taxon>
    </lineage>
</organism>
<accession>A0AAD8HDQ3</accession>
<dbReference type="PANTHER" id="PTHR13040">
    <property type="entry name" value="AUTOPHAGY PROTEIN 5"/>
    <property type="match status" value="1"/>
</dbReference>
<dbReference type="InterPro" id="IPR007239">
    <property type="entry name" value="Atg5"/>
</dbReference>
<evidence type="ECO:0000313" key="2">
    <source>
        <dbReference type="EMBL" id="KAK1365181.1"/>
    </source>
</evidence>
<dbReference type="GO" id="GO:0061908">
    <property type="term" value="C:phagophore"/>
    <property type="evidence" value="ECO:0007669"/>
    <property type="project" value="TreeGrafter"/>
</dbReference>
<gene>
    <name evidence="2" type="ORF">POM88_040742</name>
</gene>
<dbReference type="GO" id="GO:0006995">
    <property type="term" value="P:cellular response to nitrogen starvation"/>
    <property type="evidence" value="ECO:0007669"/>
    <property type="project" value="TreeGrafter"/>
</dbReference>
<dbReference type="InterPro" id="IPR042527">
    <property type="entry name" value="Atg5_UblA_dom_sf"/>
</dbReference>
<evidence type="ECO:0000313" key="3">
    <source>
        <dbReference type="Proteomes" id="UP001237642"/>
    </source>
</evidence>
<sequence length="109" mass="12395">MEWRSYVTTLPSPPPALILAPRIGYLPLLVPQVKPFFSSALPPGVDTVWFDYKGLPLKWYSILITLAEIYLHRPQGCPFMVFHHGLSLYVGYDTYLLVGYIIKSNLVIV</sequence>
<comment type="caution">
    <text evidence="2">The sequence shown here is derived from an EMBL/GenBank/DDBJ whole genome shotgun (WGS) entry which is preliminary data.</text>
</comment>
<evidence type="ECO:0000259" key="1">
    <source>
        <dbReference type="Pfam" id="PF20638"/>
    </source>
</evidence>
<reference evidence="2" key="1">
    <citation type="submission" date="2023-02" db="EMBL/GenBank/DDBJ databases">
        <title>Genome of toxic invasive species Heracleum sosnowskyi carries increased number of genes despite the absence of recent whole-genome duplications.</title>
        <authorList>
            <person name="Schelkunov M."/>
            <person name="Shtratnikova V."/>
            <person name="Makarenko M."/>
            <person name="Klepikova A."/>
            <person name="Omelchenko D."/>
            <person name="Novikova G."/>
            <person name="Obukhova E."/>
            <person name="Bogdanov V."/>
            <person name="Penin A."/>
            <person name="Logacheva M."/>
        </authorList>
    </citation>
    <scope>NUCLEOTIDE SEQUENCE</scope>
    <source>
        <strain evidence="2">Hsosn_3</strain>
        <tissue evidence="2">Leaf</tissue>
    </source>
</reference>
<dbReference type="EMBL" id="JAUIZM010000009">
    <property type="protein sequence ID" value="KAK1365181.1"/>
    <property type="molecule type" value="Genomic_DNA"/>
</dbReference>
<name>A0AAD8HDQ3_9APIA</name>
<dbReference type="GO" id="GO:0044233">
    <property type="term" value="C:mitochondria-associated endoplasmic reticulum membrane contact site"/>
    <property type="evidence" value="ECO:0007669"/>
    <property type="project" value="TreeGrafter"/>
</dbReference>
<dbReference type="PANTHER" id="PTHR13040:SF2">
    <property type="entry name" value="AUTOPHAGY PROTEIN 5"/>
    <property type="match status" value="1"/>
</dbReference>
<keyword evidence="3" id="KW-1185">Reference proteome</keyword>
<dbReference type="GO" id="GO:0005776">
    <property type="term" value="C:autophagosome"/>
    <property type="evidence" value="ECO:0007669"/>
    <property type="project" value="TreeGrafter"/>
</dbReference>
<feature type="domain" description="Autophagy protein ATG5 UblA" evidence="1">
    <location>
        <begin position="7"/>
        <end position="61"/>
    </location>
</feature>
<dbReference type="Gene3D" id="3.10.20.620">
    <property type="match status" value="1"/>
</dbReference>
<dbReference type="Pfam" id="PF20638">
    <property type="entry name" value="ATG5_UblA"/>
    <property type="match status" value="1"/>
</dbReference>
<proteinExistence type="predicted"/>
<dbReference type="AlphaFoldDB" id="A0AAD8HDQ3"/>
<dbReference type="InterPro" id="IPR048939">
    <property type="entry name" value="ATG5_UblA"/>
</dbReference>
<protein>
    <recommendedName>
        <fullName evidence="1">Autophagy protein ATG5 UblA domain-containing protein</fullName>
    </recommendedName>
</protein>